<evidence type="ECO:0000256" key="6">
    <source>
        <dbReference type="ARBA" id="ARBA00022989"/>
    </source>
</evidence>
<keyword evidence="4" id="KW-1003">Cell membrane</keyword>
<comment type="subcellular location">
    <subcellularLocation>
        <location evidence="1">Cell membrane</location>
        <topology evidence="1">Multi-pass membrane protein</topology>
    </subcellularLocation>
</comment>
<evidence type="ECO:0000256" key="4">
    <source>
        <dbReference type="ARBA" id="ARBA00022475"/>
    </source>
</evidence>
<dbReference type="PANTHER" id="PTHR36122">
    <property type="entry name" value="NICOTINAMIDE RIBOSIDE TRANSPORTER PNUC"/>
    <property type="match status" value="1"/>
</dbReference>
<name>A0A929QTC8_ABIDE</name>
<dbReference type="GO" id="GO:0005886">
    <property type="term" value="C:plasma membrane"/>
    <property type="evidence" value="ECO:0007669"/>
    <property type="project" value="UniProtKB-SubCell"/>
</dbReference>
<keyword evidence="3" id="KW-0813">Transport</keyword>
<feature type="transmembrane region" description="Helical" evidence="8">
    <location>
        <begin position="252"/>
        <end position="271"/>
    </location>
</feature>
<dbReference type="GO" id="GO:0034257">
    <property type="term" value="F:nicotinamide riboside transmembrane transporter activity"/>
    <property type="evidence" value="ECO:0007669"/>
    <property type="project" value="InterPro"/>
</dbReference>
<feature type="transmembrane region" description="Helical" evidence="8">
    <location>
        <begin position="133"/>
        <end position="150"/>
    </location>
</feature>
<feature type="transmembrane region" description="Helical" evidence="8">
    <location>
        <begin position="175"/>
        <end position="196"/>
    </location>
</feature>
<dbReference type="PANTHER" id="PTHR36122:SF2">
    <property type="entry name" value="NICOTINAMIDE RIBOSIDE TRANSPORTER PNUC"/>
    <property type="match status" value="1"/>
</dbReference>
<keyword evidence="7 8" id="KW-0472">Membrane</keyword>
<feature type="transmembrane region" description="Helical" evidence="8">
    <location>
        <begin position="107"/>
        <end position="127"/>
    </location>
</feature>
<feature type="transmembrane region" description="Helical" evidence="8">
    <location>
        <begin position="83"/>
        <end position="100"/>
    </location>
</feature>
<dbReference type="Proteomes" id="UP000757900">
    <property type="component" value="Unassembled WGS sequence"/>
</dbReference>
<feature type="transmembrane region" description="Helical" evidence="8">
    <location>
        <begin position="61"/>
        <end position="77"/>
    </location>
</feature>
<evidence type="ECO:0000313" key="9">
    <source>
        <dbReference type="EMBL" id="MBF0934670.1"/>
    </source>
</evidence>
<protein>
    <submittedName>
        <fullName evidence="9">Nicotinamide mononucleotide transporter</fullName>
    </submittedName>
</protein>
<comment type="caution">
    <text evidence="9">The sequence shown here is derived from an EMBL/GenBank/DDBJ whole genome shotgun (WGS) entry which is preliminary data.</text>
</comment>
<evidence type="ECO:0000256" key="8">
    <source>
        <dbReference type="SAM" id="Phobius"/>
    </source>
</evidence>
<dbReference type="EMBL" id="JABZFV010000049">
    <property type="protein sequence ID" value="MBF0934670.1"/>
    <property type="molecule type" value="Genomic_DNA"/>
</dbReference>
<evidence type="ECO:0000256" key="3">
    <source>
        <dbReference type="ARBA" id="ARBA00022448"/>
    </source>
</evidence>
<dbReference type="AlphaFoldDB" id="A0A929QTC8"/>
<accession>A0A929QTC8</accession>
<dbReference type="NCBIfam" id="TIGR01528">
    <property type="entry name" value="NMN_trans_PnuC"/>
    <property type="match status" value="1"/>
</dbReference>
<proteinExistence type="inferred from homology"/>
<gene>
    <name evidence="9" type="ORF">HXK00_03365</name>
</gene>
<dbReference type="Pfam" id="PF04973">
    <property type="entry name" value="NMN_transporter"/>
    <property type="match status" value="1"/>
</dbReference>
<evidence type="ECO:0000256" key="2">
    <source>
        <dbReference type="ARBA" id="ARBA00006669"/>
    </source>
</evidence>
<organism evidence="9 10">
    <name type="scientific">Abiotrophia defectiva</name>
    <name type="common">Streptococcus defectivus</name>
    <dbReference type="NCBI Taxonomy" id="46125"/>
    <lineage>
        <taxon>Bacteria</taxon>
        <taxon>Bacillati</taxon>
        <taxon>Bacillota</taxon>
        <taxon>Bacilli</taxon>
        <taxon>Lactobacillales</taxon>
        <taxon>Aerococcaceae</taxon>
        <taxon>Abiotrophia</taxon>
    </lineage>
</organism>
<evidence type="ECO:0000256" key="5">
    <source>
        <dbReference type="ARBA" id="ARBA00022692"/>
    </source>
</evidence>
<evidence type="ECO:0000256" key="7">
    <source>
        <dbReference type="ARBA" id="ARBA00023136"/>
    </source>
</evidence>
<reference evidence="9" key="1">
    <citation type="submission" date="2020-04" db="EMBL/GenBank/DDBJ databases">
        <title>Deep metagenomics examines the oral microbiome during advanced dental caries in children, revealing novel taxa and co-occurrences with host molecules.</title>
        <authorList>
            <person name="Baker J.L."/>
            <person name="Morton J.T."/>
            <person name="Dinis M."/>
            <person name="Alvarez R."/>
            <person name="Tran N.C."/>
            <person name="Knight R."/>
            <person name="Edlund A."/>
        </authorList>
    </citation>
    <scope>NUCLEOTIDE SEQUENCE</scope>
    <source>
        <strain evidence="9">JCVI_23_bin.16</strain>
    </source>
</reference>
<keyword evidence="5 8" id="KW-0812">Transmembrane</keyword>
<comment type="similarity">
    <text evidence="2">Belongs to the nicotinamide ribonucleoside (NR) uptake permease (TC 4.B.1) family.</text>
</comment>
<keyword evidence="6 8" id="KW-1133">Transmembrane helix</keyword>
<sequence>MSIVENFKTKWTKLHDYCTSGYKVTGRNLKVLAGDTKKLGFAGVVKAIYEDLVVGRTQLEWAYLIIMSIVPIIVALRDPDSTLLGFIASITGVINVILVAEGRKSNYFFGVITTSIYLFLAIGNGFYGEVLTNAYFVVMQPIGLYVWLMADRKRQEQTHQVEDTPTNVKSRRMSLVDWIIALAQTAIVWLLMGLAYKSIGANRPFRDSVTDGTNVVGQKLMTELYAEQWLFWIATNLFSIYLWWDEKKSIDIVVMFMLFTVNSIVGMYRWIQQAKANQ</sequence>
<evidence type="ECO:0000313" key="10">
    <source>
        <dbReference type="Proteomes" id="UP000757900"/>
    </source>
</evidence>
<evidence type="ECO:0000256" key="1">
    <source>
        <dbReference type="ARBA" id="ARBA00004651"/>
    </source>
</evidence>
<dbReference type="InterPro" id="IPR006419">
    <property type="entry name" value="NMN_transpt_PnuC"/>
</dbReference>